<reference evidence="1 2" key="1">
    <citation type="submission" date="2015-03" db="EMBL/GenBank/DDBJ databases">
        <title>Genome Sequence of Kiloniella spongiae MEBiC09566, isolated from a marine sponge.</title>
        <authorList>
            <person name="Shao Z."/>
            <person name="Wang L."/>
            <person name="Li X."/>
        </authorList>
    </citation>
    <scope>NUCLEOTIDE SEQUENCE [LARGE SCALE GENOMIC DNA]</scope>
    <source>
        <strain evidence="1 2">MEBiC09566</strain>
    </source>
</reference>
<name>A0A0H2M9Q4_9PROT</name>
<proteinExistence type="predicted"/>
<protein>
    <submittedName>
        <fullName evidence="1">Uncharacterized protein</fullName>
    </submittedName>
</protein>
<organism evidence="1 2">
    <name type="scientific">Kiloniella spongiae</name>
    <dbReference type="NCBI Taxonomy" id="1489064"/>
    <lineage>
        <taxon>Bacteria</taxon>
        <taxon>Pseudomonadati</taxon>
        <taxon>Pseudomonadota</taxon>
        <taxon>Alphaproteobacteria</taxon>
        <taxon>Rhodospirillales</taxon>
        <taxon>Kiloniellaceae</taxon>
        <taxon>Kiloniella</taxon>
    </lineage>
</organism>
<dbReference type="Proteomes" id="UP000035444">
    <property type="component" value="Unassembled WGS sequence"/>
</dbReference>
<sequence>MQRRDRCLTNVIGIRSQHPVCFRISAVFELLWKAKIVEYYDNVRLIGPVTTFVVINASLAKFKIKVQVFHFQIEPHQTHDLLQGLDHAIASDFFLLLFHQ</sequence>
<dbReference type="STRING" id="1489064.WH96_19475"/>
<evidence type="ECO:0000313" key="1">
    <source>
        <dbReference type="EMBL" id="KLN59043.1"/>
    </source>
</evidence>
<keyword evidence="2" id="KW-1185">Reference proteome</keyword>
<comment type="caution">
    <text evidence="1">The sequence shown here is derived from an EMBL/GenBank/DDBJ whole genome shotgun (WGS) entry which is preliminary data.</text>
</comment>
<dbReference type="EMBL" id="LAQL01000020">
    <property type="protein sequence ID" value="KLN59043.1"/>
    <property type="molecule type" value="Genomic_DNA"/>
</dbReference>
<dbReference type="AlphaFoldDB" id="A0A0H2M9Q4"/>
<evidence type="ECO:0000313" key="2">
    <source>
        <dbReference type="Proteomes" id="UP000035444"/>
    </source>
</evidence>
<gene>
    <name evidence="1" type="ORF">WH96_19475</name>
</gene>
<accession>A0A0H2M9Q4</accession>